<protein>
    <recommendedName>
        <fullName evidence="3">Sulfotransferase</fullName>
    </recommendedName>
</protein>
<dbReference type="InterPro" id="IPR052796">
    <property type="entry name" value="Nod_factor_sulfotransferase"/>
</dbReference>
<accession>A0A5B6YVG2</accession>
<dbReference type="AlphaFoldDB" id="A0A5B6YVG2"/>
<name>A0A5B6YVG2_DAVIN</name>
<evidence type="ECO:0000313" key="2">
    <source>
        <dbReference type="EMBL" id="MPA35862.1"/>
    </source>
</evidence>
<sequence>MRNTTMDREVYPISSLYRTSKKSPYVLLWALLFVVMVFGPYICLVSFNQIRVPLEPKEIPFLGRAGPPCDIHEFQPEEIPFVHFPHPKSYSREECACTPVRLFTILSMQRSGSGWFETLLNSHPNISSNGEVFSIKKRRSNFSTIARTLDTVYRLEWVSSAAKNECVAAVGLKWMLNQAVMDYHRQIANYFNLKGVSVIFVLRRNLLRRLVSVLANAYDRDAKQINGTHKSHVHTREEADLLARFKPTLNVSALVPDLIKAERMMTDSLEYFRTTRHMIFYYEDLIKNPKLLSEAQEFLRVPVRKLESHQVKIHIKPLSEQINNWEEVHRELKGSLYEHFLDNQDEIS</sequence>
<evidence type="ECO:0008006" key="3">
    <source>
        <dbReference type="Google" id="ProtNLM"/>
    </source>
</evidence>
<gene>
    <name evidence="2" type="ORF">Din_005303</name>
</gene>
<dbReference type="SUPFAM" id="SSF52540">
    <property type="entry name" value="P-loop containing nucleoside triphosphate hydrolases"/>
    <property type="match status" value="1"/>
</dbReference>
<dbReference type="InterPro" id="IPR027417">
    <property type="entry name" value="P-loop_NTPase"/>
</dbReference>
<proteinExistence type="predicted"/>
<dbReference type="Gene3D" id="3.40.50.300">
    <property type="entry name" value="P-loop containing nucleotide triphosphate hydrolases"/>
    <property type="match status" value="1"/>
</dbReference>
<keyword evidence="1" id="KW-1133">Transmembrane helix</keyword>
<reference evidence="2" key="1">
    <citation type="submission" date="2019-08" db="EMBL/GenBank/DDBJ databases">
        <title>Reference gene set and small RNA set construction with multiple tissues from Davidia involucrata Baill.</title>
        <authorList>
            <person name="Yang H."/>
            <person name="Zhou C."/>
            <person name="Li G."/>
            <person name="Wang J."/>
            <person name="Gao P."/>
            <person name="Wang M."/>
            <person name="Wang R."/>
            <person name="Zhao Y."/>
        </authorList>
    </citation>
    <scope>NUCLEOTIDE SEQUENCE</scope>
    <source>
        <tissue evidence="2">Mixed with DoveR01_LX</tissue>
    </source>
</reference>
<evidence type="ECO:0000256" key="1">
    <source>
        <dbReference type="SAM" id="Phobius"/>
    </source>
</evidence>
<keyword evidence="1" id="KW-0472">Membrane</keyword>
<dbReference type="EMBL" id="GHES01005303">
    <property type="protein sequence ID" value="MPA35862.1"/>
    <property type="molecule type" value="Transcribed_RNA"/>
</dbReference>
<dbReference type="PANTHER" id="PTHR32175:SF26">
    <property type="entry name" value="PROTEIN, PUTATIVE, EXPRESSED-RELATED"/>
    <property type="match status" value="1"/>
</dbReference>
<keyword evidence="1" id="KW-0812">Transmembrane</keyword>
<feature type="transmembrane region" description="Helical" evidence="1">
    <location>
        <begin position="25"/>
        <end position="47"/>
    </location>
</feature>
<dbReference type="PANTHER" id="PTHR32175">
    <property type="entry name" value="PROTEIN, PUTATIVE, EXPRESSED-RELATED"/>
    <property type="match status" value="1"/>
</dbReference>
<organism evidence="2">
    <name type="scientific">Davidia involucrata</name>
    <name type="common">Dove tree</name>
    <dbReference type="NCBI Taxonomy" id="16924"/>
    <lineage>
        <taxon>Eukaryota</taxon>
        <taxon>Viridiplantae</taxon>
        <taxon>Streptophyta</taxon>
        <taxon>Embryophyta</taxon>
        <taxon>Tracheophyta</taxon>
        <taxon>Spermatophyta</taxon>
        <taxon>Magnoliopsida</taxon>
        <taxon>eudicotyledons</taxon>
        <taxon>Gunneridae</taxon>
        <taxon>Pentapetalae</taxon>
        <taxon>asterids</taxon>
        <taxon>Cornales</taxon>
        <taxon>Nyssaceae</taxon>
        <taxon>Davidia</taxon>
    </lineage>
</organism>